<evidence type="ECO:0000313" key="1">
    <source>
        <dbReference type="EMBL" id="KAK1479520.1"/>
    </source>
</evidence>
<protein>
    <submittedName>
        <fullName evidence="1">Uncharacterized protein</fullName>
    </submittedName>
</protein>
<gene>
    <name evidence="1" type="ORF">CCUS01_04649</name>
</gene>
<accession>A0AAI9VA08</accession>
<dbReference type="EMBL" id="MPDP01000113">
    <property type="protein sequence ID" value="KAK1479520.1"/>
    <property type="molecule type" value="Genomic_DNA"/>
</dbReference>
<keyword evidence="2" id="KW-1185">Reference proteome</keyword>
<comment type="caution">
    <text evidence="1">The sequence shown here is derived from an EMBL/GenBank/DDBJ whole genome shotgun (WGS) entry which is preliminary data.</text>
</comment>
<reference evidence="1" key="1">
    <citation type="submission" date="2016-11" db="EMBL/GenBank/DDBJ databases">
        <title>The genome sequence of Colletotrichum cuscutae.</title>
        <authorList>
            <person name="Baroncelli R."/>
        </authorList>
    </citation>
    <scope>NUCLEOTIDE SEQUENCE</scope>
    <source>
        <strain evidence="1">IMI 304802</strain>
    </source>
</reference>
<evidence type="ECO:0000313" key="2">
    <source>
        <dbReference type="Proteomes" id="UP001239213"/>
    </source>
</evidence>
<name>A0AAI9VA08_9PEZI</name>
<dbReference type="Proteomes" id="UP001239213">
    <property type="component" value="Unassembled WGS sequence"/>
</dbReference>
<organism evidence="1 2">
    <name type="scientific">Colletotrichum cuscutae</name>
    <dbReference type="NCBI Taxonomy" id="1209917"/>
    <lineage>
        <taxon>Eukaryota</taxon>
        <taxon>Fungi</taxon>
        <taxon>Dikarya</taxon>
        <taxon>Ascomycota</taxon>
        <taxon>Pezizomycotina</taxon>
        <taxon>Sordariomycetes</taxon>
        <taxon>Hypocreomycetidae</taxon>
        <taxon>Glomerellales</taxon>
        <taxon>Glomerellaceae</taxon>
        <taxon>Colletotrichum</taxon>
        <taxon>Colletotrichum acutatum species complex</taxon>
    </lineage>
</organism>
<proteinExistence type="predicted"/>
<dbReference type="AlphaFoldDB" id="A0AAI9VA08"/>
<sequence length="458" mass="52662">MQITIFPQPKGLKRRKAAHTKLYYRPPTAKNGLAWLRSIQRHIFTAASQITHFHAFKISCSWMPLLETSGLCQRHKNTLIAWLDPYSATARIRFSIHPHTDPNPRTYLGNVRSQTIEDGKRGEPSGTSKTSFLVGRGLAETYISQGGSRYSLVIDSNLQCLLGATGRFEAKLMANGIGVKAVEHLSWDTNLGRKFLRCIWYTRMFRQLLCRHIPRDKDFTRRYLCTRGQRTQCPNQSLKAIRNLLSDSPSSCFFLVPSTQISFSNIRIMGENSQKTQYQTCFATLISANRRYERYKPICLPLNEDDRDFDDNKDEDTDRDNIADLDGLISFKTKQAQIRHYETRKTFYVTKFASFAEIRSSNYVVRLMEGLAAENKALRKEDSRKHQEYTHKRLRTTYSVISSTHISPIFYSATIPPYPLTPFCRRRVIVTKVLVSVVDYLSNQFRSIVSLGSVPVVI</sequence>